<evidence type="ECO:0000313" key="9">
    <source>
        <dbReference type="EMBL" id="KAK5778976.1"/>
    </source>
</evidence>
<dbReference type="InterPro" id="IPR045888">
    <property type="entry name" value="Erv"/>
</dbReference>
<sequence length="462" mass="52919">MLNRRPKSRLVSFDAFTKTEEDVRIRTNTGGLITILSMIIGLMLLSREWYQFNELSIVPQVVVDRDRHLKLDLNFDITFPYISCDILTMDIMDQAGDLQLDLLESGFTKTRVAVDELGRIHDIESSVEEFQPGGVKKEQNEKRRDTSEYCGSCYGAIDQQNNNNNNNNNENLDNNNNRERVCCQTCDEVHEAYLKAGWAFYDGAEIGQCEREGYVSKIRNHINEGCRVKGKAKLNRIDGEIHFAPGKSYENYNLNRRTISTHVHDTSLYFKYGQLNFNHIINHFSFGSKVENIDKIKFHGAKQGNGINNKGDNYDNDGGANLSTMVLSPMDGRVVMPKNRESHYMLYSYFAKIVPTRYEYFNSRRKSVETAQFSVTYHDRSLRGGRDEDHPTTLHARGGIPGVYIRYEMSPVKVINREAYIKSWSNFLLGCITTIGSVLAVATVSDRVFYKAQQKLLGKKRK</sequence>
<comment type="function">
    <text evidence="6">Plays a role in transport between endoplasmic reticulum and Golgi.</text>
</comment>
<dbReference type="GO" id="GO:0030134">
    <property type="term" value="C:COPII-coated ER to Golgi transport vesicle"/>
    <property type="evidence" value="ECO:0007669"/>
    <property type="project" value="TreeGrafter"/>
</dbReference>
<keyword evidence="6" id="KW-0813">Transport</keyword>
<dbReference type="GO" id="GO:0033116">
    <property type="term" value="C:endoplasmic reticulum-Golgi intermediate compartment membrane"/>
    <property type="evidence" value="ECO:0007669"/>
    <property type="project" value="UniProtKB-SubCell"/>
</dbReference>
<dbReference type="InterPro" id="IPR012936">
    <property type="entry name" value="Erv_C"/>
</dbReference>
<dbReference type="Pfam" id="PF13850">
    <property type="entry name" value="ERGIC_N"/>
    <property type="match status" value="1"/>
</dbReference>
<gene>
    <name evidence="9" type="ORF">RI543_003595</name>
</gene>
<evidence type="ECO:0000259" key="7">
    <source>
        <dbReference type="Pfam" id="PF07970"/>
    </source>
</evidence>
<keyword evidence="6" id="KW-0931">ER-Golgi transport</keyword>
<evidence type="ECO:0000256" key="5">
    <source>
        <dbReference type="ARBA" id="ARBA00023136"/>
    </source>
</evidence>
<name>A0AAN8A7N7_9SACH</name>
<reference evidence="10" key="1">
    <citation type="submission" date="2023-07" db="EMBL/GenBank/DDBJ databases">
        <title>A draft genome of Kazachstania heterogenica Y-27499.</title>
        <authorList>
            <person name="Donic C."/>
            <person name="Kralova J.S."/>
            <person name="Fidel L."/>
            <person name="Ben-Dor S."/>
            <person name="Jung S."/>
        </authorList>
    </citation>
    <scope>NUCLEOTIDE SEQUENCE [LARGE SCALE GENOMIC DNA]</scope>
    <source>
        <strain evidence="10">Y27499</strain>
    </source>
</reference>
<dbReference type="GO" id="GO:0000139">
    <property type="term" value="C:Golgi membrane"/>
    <property type="evidence" value="ECO:0007669"/>
    <property type="project" value="UniProtKB-SubCell"/>
</dbReference>
<evidence type="ECO:0000256" key="2">
    <source>
        <dbReference type="ARBA" id="ARBA00005648"/>
    </source>
</evidence>
<proteinExistence type="inferred from homology"/>
<evidence type="ECO:0000256" key="1">
    <source>
        <dbReference type="ARBA" id="ARBA00004141"/>
    </source>
</evidence>
<keyword evidence="6" id="KW-0333">Golgi apparatus</keyword>
<comment type="caution">
    <text evidence="6">Lacks conserved residue(s) required for the propagation of feature annotation.</text>
</comment>
<keyword evidence="4 6" id="KW-1133">Transmembrane helix</keyword>
<dbReference type="InterPro" id="IPR039542">
    <property type="entry name" value="Erv_N"/>
</dbReference>
<dbReference type="GO" id="GO:0006890">
    <property type="term" value="P:retrograde vesicle-mediated transport, Golgi to endoplasmic reticulum"/>
    <property type="evidence" value="ECO:0007669"/>
    <property type="project" value="TreeGrafter"/>
</dbReference>
<comment type="caution">
    <text evidence="9">The sequence shown here is derived from an EMBL/GenBank/DDBJ whole genome shotgun (WGS) entry which is preliminary data.</text>
</comment>
<keyword evidence="10" id="KW-1185">Reference proteome</keyword>
<organism evidence="9 10">
    <name type="scientific">Arxiozyma heterogenica</name>
    <dbReference type="NCBI Taxonomy" id="278026"/>
    <lineage>
        <taxon>Eukaryota</taxon>
        <taxon>Fungi</taxon>
        <taxon>Dikarya</taxon>
        <taxon>Ascomycota</taxon>
        <taxon>Saccharomycotina</taxon>
        <taxon>Saccharomycetes</taxon>
        <taxon>Saccharomycetales</taxon>
        <taxon>Saccharomycetaceae</taxon>
        <taxon>Arxiozyma</taxon>
    </lineage>
</organism>
<dbReference type="PANTHER" id="PTHR10984">
    <property type="entry name" value="ENDOPLASMIC RETICULUM-GOLGI INTERMEDIATE COMPARTMENT PROTEIN"/>
    <property type="match status" value="1"/>
</dbReference>
<keyword evidence="3 6" id="KW-0812">Transmembrane</keyword>
<dbReference type="EMBL" id="JAWIZZ010000048">
    <property type="protein sequence ID" value="KAK5778976.1"/>
    <property type="molecule type" value="Genomic_DNA"/>
</dbReference>
<dbReference type="PANTHER" id="PTHR10984:SF25">
    <property type="entry name" value="ENDOPLASMIC RETICULUM-GOLGI INTERMEDIATE COMPARTMENT PROTEIN 3"/>
    <property type="match status" value="1"/>
</dbReference>
<dbReference type="GO" id="GO:0006888">
    <property type="term" value="P:endoplasmic reticulum to Golgi vesicle-mediated transport"/>
    <property type="evidence" value="ECO:0007669"/>
    <property type="project" value="UniProtKB-UniRule"/>
</dbReference>
<feature type="domain" description="Endoplasmic reticulum vesicle transporter N-terminal" evidence="8">
    <location>
        <begin position="11"/>
        <end position="99"/>
    </location>
</feature>
<feature type="transmembrane region" description="Helical" evidence="6">
    <location>
        <begin position="427"/>
        <end position="450"/>
    </location>
</feature>
<protein>
    <recommendedName>
        <fullName evidence="6">Endoplasmic reticulum-Golgi intermediate compartment protein</fullName>
    </recommendedName>
</protein>
<dbReference type="Pfam" id="PF07970">
    <property type="entry name" value="COPIIcoated_ERV"/>
    <property type="match status" value="1"/>
</dbReference>
<evidence type="ECO:0000256" key="4">
    <source>
        <dbReference type="ARBA" id="ARBA00022989"/>
    </source>
</evidence>
<comment type="subcellular location">
    <subcellularLocation>
        <location evidence="6">Endoplasmic reticulum membrane</location>
        <topology evidence="6">Multi-pass membrane protein</topology>
    </subcellularLocation>
    <subcellularLocation>
        <location evidence="6">Endoplasmic reticulum-Golgi intermediate compartment membrane</location>
        <topology evidence="6">Multi-pass membrane protein</topology>
    </subcellularLocation>
    <subcellularLocation>
        <location evidence="6">Golgi apparatus membrane</location>
        <topology evidence="6">Multi-pass membrane protein</topology>
    </subcellularLocation>
    <subcellularLocation>
        <location evidence="1">Membrane</location>
        <topology evidence="1">Multi-pass membrane protein</topology>
    </subcellularLocation>
</comment>
<evidence type="ECO:0000313" key="10">
    <source>
        <dbReference type="Proteomes" id="UP001306508"/>
    </source>
</evidence>
<feature type="domain" description="Endoplasmic reticulum vesicle transporter C-terminal" evidence="7">
    <location>
        <begin position="153"/>
        <end position="446"/>
    </location>
</feature>
<keyword evidence="6" id="KW-0256">Endoplasmic reticulum</keyword>
<comment type="similarity">
    <text evidence="2 6">Belongs to the ERGIC family.</text>
</comment>
<evidence type="ECO:0000259" key="8">
    <source>
        <dbReference type="Pfam" id="PF13850"/>
    </source>
</evidence>
<keyword evidence="5 6" id="KW-0472">Membrane</keyword>
<dbReference type="GO" id="GO:0005789">
    <property type="term" value="C:endoplasmic reticulum membrane"/>
    <property type="evidence" value="ECO:0007669"/>
    <property type="project" value="UniProtKB-SubCell"/>
</dbReference>
<dbReference type="AlphaFoldDB" id="A0AAN8A7N7"/>
<evidence type="ECO:0000256" key="6">
    <source>
        <dbReference type="RuleBase" id="RU369013"/>
    </source>
</evidence>
<dbReference type="Proteomes" id="UP001306508">
    <property type="component" value="Unassembled WGS sequence"/>
</dbReference>
<evidence type="ECO:0000256" key="3">
    <source>
        <dbReference type="ARBA" id="ARBA00022692"/>
    </source>
</evidence>
<accession>A0AAN8A7N7</accession>